<dbReference type="AlphaFoldDB" id="A0A8T7M8W4"/>
<evidence type="ECO:0000313" key="2">
    <source>
        <dbReference type="EMBL" id="NWJ48443.1"/>
    </source>
</evidence>
<name>A0A8T7M8W4_9CHLR</name>
<dbReference type="PROSITE" id="PS50234">
    <property type="entry name" value="VWFA"/>
    <property type="match status" value="1"/>
</dbReference>
<dbReference type="Proteomes" id="UP001431572">
    <property type="component" value="Chromosome 2"/>
</dbReference>
<dbReference type="InterPro" id="IPR036465">
    <property type="entry name" value="vWFA_dom_sf"/>
</dbReference>
<evidence type="ECO:0000313" key="4">
    <source>
        <dbReference type="Proteomes" id="UP000521676"/>
    </source>
</evidence>
<keyword evidence="5" id="KW-1185">Reference proteome</keyword>
<dbReference type="Gene3D" id="3.40.50.410">
    <property type="entry name" value="von Willebrand factor, type A domain"/>
    <property type="match status" value="1"/>
</dbReference>
<protein>
    <submittedName>
        <fullName evidence="2">VWA domain-containing protein</fullName>
    </submittedName>
</protein>
<dbReference type="RefSeq" id="WP_341470282.1">
    <property type="nucleotide sequence ID" value="NZ_CP128400.1"/>
</dbReference>
<evidence type="ECO:0000259" key="1">
    <source>
        <dbReference type="PROSITE" id="PS50234"/>
    </source>
</evidence>
<dbReference type="CDD" id="cd00198">
    <property type="entry name" value="vWFA"/>
    <property type="match status" value="1"/>
</dbReference>
<dbReference type="EMBL" id="CP128400">
    <property type="protein sequence ID" value="WJW68377.1"/>
    <property type="molecule type" value="Genomic_DNA"/>
</dbReference>
<proteinExistence type="predicted"/>
<evidence type="ECO:0000313" key="3">
    <source>
        <dbReference type="EMBL" id="WJW68377.1"/>
    </source>
</evidence>
<evidence type="ECO:0000313" key="5">
    <source>
        <dbReference type="Proteomes" id="UP001431572"/>
    </source>
</evidence>
<dbReference type="SMART" id="SM00327">
    <property type="entry name" value="VWA"/>
    <property type="match status" value="1"/>
</dbReference>
<feature type="domain" description="VWFA" evidence="1">
    <location>
        <begin position="542"/>
        <end position="710"/>
    </location>
</feature>
<dbReference type="EMBL" id="JACATZ010000003">
    <property type="protein sequence ID" value="NWJ48443.1"/>
    <property type="molecule type" value="Genomic_DNA"/>
</dbReference>
<reference evidence="3" key="2">
    <citation type="journal article" date="2024" name="Nature">
        <title>Anoxygenic phototroph of the Chloroflexota uses a type I reaction centre.</title>
        <authorList>
            <person name="Tsuji J.M."/>
            <person name="Shaw N.A."/>
            <person name="Nagashima S."/>
            <person name="Venkiteswaran J.J."/>
            <person name="Schiff S.L."/>
            <person name="Watanabe T."/>
            <person name="Fukui M."/>
            <person name="Hanada S."/>
            <person name="Tank M."/>
            <person name="Neufeld J.D."/>
        </authorList>
    </citation>
    <scope>NUCLEOTIDE SEQUENCE</scope>
    <source>
        <strain evidence="3">L227-S17</strain>
    </source>
</reference>
<sequence length="758" mass="83974">MPPGKSDLLLEQGIAAFKAKRKAEARRLVGLAIYKDHTNEKAWLWLAALVEEPERKKECFERVLSLNAENRIARVGLEKLAEPPQIPEPAQDLPQPEAGVEIKLGNTGTSVYPTAEEVINAELREISPEETGLAVIESGNAPEVPAPDKETARVQGKIHKVKSLYEPYVLTDNGRKLLARHIYNGSFALYSADSQFKEQSDRLVEDKHEYYRTPANLKNIALDSFLEQVGNLPEAEALDLILSLCDNLLAYYPKKQAKCWLGTGAHGMHDIKVSAEGELEPDFEFVDMPATEHAHLFLPPEYSKRSDRDQRSDEFTVCAILYYMITADIEGLTQYRNRGRALLFEHNGQPLDRKLVKTLEKGLALTPQRRFPTFQALRDELAVAHRQHYPTRRSGLWSAVAVLVVALVSVAIIGLSQNWWSFGNKVEPVTTAALAITTEKTVPLISTIAPTDSPTNTANLRPTILPSAAAVAPVTTASAQTQPGRLLLQQFSAKEPLITLFFNALNRDNKPVQDIKSQGLRLYMDGREITVMKLEQTDEPVTALFALDTSENMPITVLNRAKDSINLISANFNNKSRLGLLRYAVTSEIAVELGSDPTKIAESLKNYRPDGANATFDALLNGVEQFKGSSGRKALVLFTAGGDNFSPLTRPSFILDRLLEYDVNLYVVSYRPTPQAASSLRQMAEMSGGYYAEAQNENELGMAQESLKQLLSHPFKLSFNLADQPDTNPVTPTAGQKRRLVLQYLVDEALVVAAKLVD</sequence>
<dbReference type="Pfam" id="PF00092">
    <property type="entry name" value="VWA"/>
    <property type="match status" value="1"/>
</dbReference>
<reference evidence="2 4" key="1">
    <citation type="submission" date="2020-06" db="EMBL/GenBank/DDBJ databases">
        <title>Anoxygenic phototrophic Chloroflexota member uses a Type I reaction center.</title>
        <authorList>
            <person name="Tsuji J.M."/>
            <person name="Shaw N.A."/>
            <person name="Nagashima S."/>
            <person name="Venkiteswaran J."/>
            <person name="Schiff S.L."/>
            <person name="Hanada S."/>
            <person name="Tank M."/>
            <person name="Neufeld J.D."/>
        </authorList>
    </citation>
    <scope>NUCLEOTIDE SEQUENCE [LARGE SCALE GENOMIC DNA]</scope>
    <source>
        <strain evidence="2">L227-S17</strain>
    </source>
</reference>
<accession>A0A8T7M8W4</accession>
<dbReference type="Proteomes" id="UP000521676">
    <property type="component" value="Unassembled WGS sequence"/>
</dbReference>
<organism evidence="2 4">
    <name type="scientific">Candidatus Chlorohelix allophototropha</name>
    <dbReference type="NCBI Taxonomy" id="3003348"/>
    <lineage>
        <taxon>Bacteria</taxon>
        <taxon>Bacillati</taxon>
        <taxon>Chloroflexota</taxon>
        <taxon>Chloroflexia</taxon>
        <taxon>Candidatus Chloroheliales</taxon>
        <taxon>Candidatus Chloroheliaceae</taxon>
        <taxon>Candidatus Chlorohelix</taxon>
    </lineage>
</organism>
<dbReference type="SUPFAM" id="SSF53300">
    <property type="entry name" value="vWA-like"/>
    <property type="match status" value="1"/>
</dbReference>
<dbReference type="InterPro" id="IPR002035">
    <property type="entry name" value="VWF_A"/>
</dbReference>
<gene>
    <name evidence="2" type="ORF">HXX08_21515</name>
    <name evidence="3" type="ORF">OZ401_003987</name>
</gene>